<dbReference type="Proteomes" id="UP000501387">
    <property type="component" value="Chromosome"/>
</dbReference>
<reference evidence="1 2" key="1">
    <citation type="submission" date="2020-03" db="EMBL/GenBank/DDBJ databases">
        <title>Leucobacter sp. nov., isolated from beetles.</title>
        <authorList>
            <person name="Hyun D.-W."/>
            <person name="Bae J.-W."/>
        </authorList>
    </citation>
    <scope>NUCLEOTIDE SEQUENCE [LARGE SCALE GENOMIC DNA]</scope>
    <source>
        <strain evidence="1 2">HDW9B</strain>
    </source>
</reference>
<proteinExistence type="predicted"/>
<evidence type="ECO:0000313" key="2">
    <source>
        <dbReference type="Proteomes" id="UP000501387"/>
    </source>
</evidence>
<dbReference type="RefSeq" id="WP_166324564.1">
    <property type="nucleotide sequence ID" value="NZ_CP049934.1"/>
</dbReference>
<protein>
    <recommendedName>
        <fullName evidence="3">DUF559 domain-containing protein</fullName>
    </recommendedName>
</protein>
<keyword evidence="2" id="KW-1185">Reference proteome</keyword>
<organism evidence="1 2">
    <name type="scientific">Leucobacter insecticola</name>
    <dbReference type="NCBI Taxonomy" id="2714934"/>
    <lineage>
        <taxon>Bacteria</taxon>
        <taxon>Bacillati</taxon>
        <taxon>Actinomycetota</taxon>
        <taxon>Actinomycetes</taxon>
        <taxon>Micrococcales</taxon>
        <taxon>Microbacteriaceae</taxon>
        <taxon>Leucobacter</taxon>
    </lineage>
</organism>
<evidence type="ECO:0000313" key="1">
    <source>
        <dbReference type="EMBL" id="QIM16914.1"/>
    </source>
</evidence>
<gene>
    <name evidence="1" type="ORF">G7067_11705</name>
</gene>
<sequence>MTRTPLPLASKLQDAAFTVATGIQAGLTRQAVRHHRFTRPHHGVRTLQTAVPHNELDRKEAERLARDYAPLLRPGEAFSHTTALLLLRVPIHTHPELHLTVPHHVPHARGKNVQGHRTRLAFRTIPGRSGLPCVPHVLALTQSARMLSFRELVVAIDHLIRIRGRRGSRWSLSTPDALHKYFHDHAVPGVDRLRAALEIARIGADSRMETLMHFELARMGVDILEMQGEIFTDSGQWIGRFDQVDRAAKRISEYDGEQHRTDRKQYLHDDKRLDAARDAGWKVRRFHKEDFQADALEATRAELCEFLELTPKPLPRHLAPYFAEPLHLPRAPRDTRPSVCADRS</sequence>
<dbReference type="EMBL" id="CP049934">
    <property type="protein sequence ID" value="QIM16914.1"/>
    <property type="molecule type" value="Genomic_DNA"/>
</dbReference>
<evidence type="ECO:0008006" key="3">
    <source>
        <dbReference type="Google" id="ProtNLM"/>
    </source>
</evidence>
<name>A0A6G8FKN5_9MICO</name>
<dbReference type="KEGG" id="lins:G7067_11705"/>
<accession>A0A6G8FKN5</accession>
<dbReference type="AlphaFoldDB" id="A0A6G8FKN5"/>